<keyword evidence="2" id="KW-1015">Disulfide bond</keyword>
<dbReference type="EMBL" id="JAHLQT010024847">
    <property type="protein sequence ID" value="KAG7165125.1"/>
    <property type="molecule type" value="Genomic_DNA"/>
</dbReference>
<feature type="domain" description="CUB" evidence="4">
    <location>
        <begin position="211"/>
        <end position="245"/>
    </location>
</feature>
<name>A0A8J5MUQ5_HOMAM</name>
<evidence type="ECO:0000313" key="5">
    <source>
        <dbReference type="EMBL" id="KAG7165125.1"/>
    </source>
</evidence>
<accession>A0A8J5MUQ5</accession>
<dbReference type="PANTHER" id="PTHR24251">
    <property type="entry name" value="OVOCHYMASE-RELATED"/>
    <property type="match status" value="1"/>
</dbReference>
<comment type="caution">
    <text evidence="3">Lacks conserved residue(s) required for the propagation of feature annotation.</text>
</comment>
<dbReference type="SUPFAM" id="SSF49854">
    <property type="entry name" value="Spermadhesin, CUB domain"/>
    <property type="match status" value="3"/>
</dbReference>
<evidence type="ECO:0000256" key="2">
    <source>
        <dbReference type="ARBA" id="ARBA00023157"/>
    </source>
</evidence>
<dbReference type="PANTHER" id="PTHR24251:SF30">
    <property type="entry name" value="MEMBRANE FRIZZLED-RELATED PROTEIN"/>
    <property type="match status" value="1"/>
</dbReference>
<keyword evidence="1" id="KW-0677">Repeat</keyword>
<organism evidence="5 6">
    <name type="scientific">Homarus americanus</name>
    <name type="common">American lobster</name>
    <dbReference type="NCBI Taxonomy" id="6706"/>
    <lineage>
        <taxon>Eukaryota</taxon>
        <taxon>Metazoa</taxon>
        <taxon>Ecdysozoa</taxon>
        <taxon>Arthropoda</taxon>
        <taxon>Crustacea</taxon>
        <taxon>Multicrustacea</taxon>
        <taxon>Malacostraca</taxon>
        <taxon>Eumalacostraca</taxon>
        <taxon>Eucarida</taxon>
        <taxon>Decapoda</taxon>
        <taxon>Pleocyemata</taxon>
        <taxon>Astacidea</taxon>
        <taxon>Nephropoidea</taxon>
        <taxon>Nephropidae</taxon>
        <taxon>Homarus</taxon>
    </lineage>
</organism>
<feature type="non-terminal residue" evidence="5">
    <location>
        <position position="1"/>
    </location>
</feature>
<dbReference type="Gene3D" id="2.60.120.290">
    <property type="entry name" value="Spermadhesin, CUB domain"/>
    <property type="match status" value="2"/>
</dbReference>
<dbReference type="Pfam" id="PF00431">
    <property type="entry name" value="CUB"/>
    <property type="match status" value="1"/>
</dbReference>
<evidence type="ECO:0000256" key="3">
    <source>
        <dbReference type="PROSITE-ProRule" id="PRU00059"/>
    </source>
</evidence>
<dbReference type="InterPro" id="IPR000859">
    <property type="entry name" value="CUB_dom"/>
</dbReference>
<comment type="caution">
    <text evidence="5">The sequence shown here is derived from an EMBL/GenBank/DDBJ whole genome shotgun (WGS) entry which is preliminary data.</text>
</comment>
<evidence type="ECO:0000256" key="1">
    <source>
        <dbReference type="ARBA" id="ARBA00022737"/>
    </source>
</evidence>
<gene>
    <name evidence="5" type="primary">Cubn-L1</name>
    <name evidence="5" type="ORF">Hamer_G004909</name>
</gene>
<dbReference type="Proteomes" id="UP000747542">
    <property type="component" value="Unassembled WGS sequence"/>
</dbReference>
<proteinExistence type="predicted"/>
<dbReference type="InterPro" id="IPR035914">
    <property type="entry name" value="Sperma_CUB_dom_sf"/>
</dbReference>
<dbReference type="AlphaFoldDB" id="A0A8J5MUQ5"/>
<keyword evidence="6" id="KW-1185">Reference proteome</keyword>
<evidence type="ECO:0000313" key="6">
    <source>
        <dbReference type="Proteomes" id="UP000747542"/>
    </source>
</evidence>
<dbReference type="PROSITE" id="PS01180">
    <property type="entry name" value="CUB"/>
    <property type="match status" value="2"/>
</dbReference>
<reference evidence="5" key="1">
    <citation type="journal article" date="2021" name="Sci. Adv.">
        <title>The American lobster genome reveals insights on longevity, neural, and immune adaptations.</title>
        <authorList>
            <person name="Polinski J.M."/>
            <person name="Zimin A.V."/>
            <person name="Clark K.F."/>
            <person name="Kohn A.B."/>
            <person name="Sadowski N."/>
            <person name="Timp W."/>
            <person name="Ptitsyn A."/>
            <person name="Khanna P."/>
            <person name="Romanova D.Y."/>
            <person name="Williams P."/>
            <person name="Greenwood S.J."/>
            <person name="Moroz L.L."/>
            <person name="Walt D.R."/>
            <person name="Bodnar A.G."/>
        </authorList>
    </citation>
    <scope>NUCLEOTIDE SEQUENCE</scope>
    <source>
        <strain evidence="5">GMGI-L3</strain>
    </source>
</reference>
<evidence type="ECO:0000259" key="4">
    <source>
        <dbReference type="PROSITE" id="PS01180"/>
    </source>
</evidence>
<protein>
    <submittedName>
        <fullName evidence="5">Cubilin-like 1</fullName>
    </submittedName>
</protein>
<sequence length="245" mass="27487">MRVPGSGCVWWVRSPDDCLTPVLTVNDFVLFGKATNRQCLWDRLEIRTQSIHYGNEYCGTDLKPGQKVVGEGRDIVLFFSSNLGWRRGFQFTVSFRYTCRSSCLVSDTGKSLSWSSPFYPEDYQGQLYCSITVNKEQPTKMFLALNSVNLPADCRESIKITSAHGTVARICRNSNGPLQLPGSFHTASFASNATSGSQSWAVTFFGLSSWCHKVVTLSKARSAGSFSSPRFPKKYPKHTECEWWI</sequence>
<feature type="domain" description="CUB" evidence="4">
    <location>
        <begin position="1"/>
        <end position="98"/>
    </location>
</feature>